<keyword evidence="6 8" id="KW-0808">Transferase</keyword>
<evidence type="ECO:0000259" key="9">
    <source>
        <dbReference type="Pfam" id="PF00534"/>
    </source>
</evidence>
<dbReference type="GO" id="GO:0009011">
    <property type="term" value="F:alpha-1,4-glucan glucosyltransferase (ADP-glucose donor) activity"/>
    <property type="evidence" value="ECO:0007669"/>
    <property type="project" value="UniProtKB-UniRule"/>
</dbReference>
<dbReference type="EMBL" id="JAFIDN010000004">
    <property type="protein sequence ID" value="MBP3192451.1"/>
    <property type="molecule type" value="Genomic_DNA"/>
</dbReference>
<dbReference type="InterPro" id="IPR001296">
    <property type="entry name" value="Glyco_trans_1"/>
</dbReference>
<keyword evidence="12" id="KW-1185">Reference proteome</keyword>
<comment type="caution">
    <text evidence="11">The sequence shown here is derived from an EMBL/GenBank/DDBJ whole genome shotgun (WGS) entry which is preliminary data.</text>
</comment>
<dbReference type="GO" id="GO:0005978">
    <property type="term" value="P:glycogen biosynthetic process"/>
    <property type="evidence" value="ECO:0007669"/>
    <property type="project" value="UniProtKB-UniRule"/>
</dbReference>
<accession>A0A8J7UVD9</accession>
<dbReference type="EC" id="2.4.1.21" evidence="8"/>
<dbReference type="UniPathway" id="UPA00164"/>
<evidence type="ECO:0000256" key="3">
    <source>
        <dbReference type="ARBA" id="ARBA00004964"/>
    </source>
</evidence>
<proteinExistence type="inferred from homology"/>
<evidence type="ECO:0000256" key="5">
    <source>
        <dbReference type="ARBA" id="ARBA00022676"/>
    </source>
</evidence>
<evidence type="ECO:0000256" key="4">
    <source>
        <dbReference type="ARBA" id="ARBA00010281"/>
    </source>
</evidence>
<dbReference type="NCBIfam" id="TIGR02095">
    <property type="entry name" value="glgA"/>
    <property type="match status" value="1"/>
</dbReference>
<sequence>MHVVHISFECYPVAKAGGLADVVGSLPKYLQQVGAESWVIMPHFDIEWVRNHQLETVHEGYARLGEERFGYKIKREYSDILGFPLYLVDVPGKLDRPGIYIDPNSDYPYWDEYERFASFQIAALDWMKSFSKKPDIIHCHDHHTALIPFMMTASPVYHEFRSIPSVLTIHNGNYQGWYDPGKKALLPKIEPEREGMMYWNGRLNALSAGIRTAWRITTVSQSYLQELQQSCKGLESLLSFEKDKSLGIINGIDTQVWDPQTDPLIISNYDSETFPEGKQKNKKWLCGQFDFDPELPLFVFIGRLVDEKGADLLPDLIVRFLETGLKGNFLILGTGEPWLHQRIEQMKDQYVAFFNASLSYNEQLAHRMYAGSDFLLMPSRVEPCGLNQMYSLRYGTIPIVRSVGGLKDSVTDYSEPGGYGIRFDQFNLDDAYIALQRAVSVFADKHLMQELQKKAMSRDFSWYSSAEKYHNMYQSLIKEK</sequence>
<dbReference type="AlphaFoldDB" id="A0A8J7UVD9"/>
<name>A0A8J7UVD9_9BACT</name>
<dbReference type="InterPro" id="IPR011835">
    <property type="entry name" value="GS/SS"/>
</dbReference>
<evidence type="ECO:0000256" key="2">
    <source>
        <dbReference type="ARBA" id="ARBA00002764"/>
    </source>
</evidence>
<dbReference type="PANTHER" id="PTHR45825:SF11">
    <property type="entry name" value="ALPHA AMYLASE DOMAIN-CONTAINING PROTEIN"/>
    <property type="match status" value="1"/>
</dbReference>
<dbReference type="SUPFAM" id="SSF53756">
    <property type="entry name" value="UDP-Glycosyltransferase/glycogen phosphorylase"/>
    <property type="match status" value="1"/>
</dbReference>
<evidence type="ECO:0000256" key="7">
    <source>
        <dbReference type="ARBA" id="ARBA00023056"/>
    </source>
</evidence>
<gene>
    <name evidence="8" type="primary">glgA</name>
    <name evidence="11" type="ORF">NATSA_07235</name>
</gene>
<dbReference type="InterPro" id="IPR013534">
    <property type="entry name" value="Starch_synth_cat_dom"/>
</dbReference>
<dbReference type="GO" id="GO:0004373">
    <property type="term" value="F:alpha-1,4-glucan glucosyltransferase (UDP-glucose donor) activity"/>
    <property type="evidence" value="ECO:0007669"/>
    <property type="project" value="InterPro"/>
</dbReference>
<keyword evidence="5 8" id="KW-0328">Glycosyltransferase</keyword>
<organism evidence="11 12">
    <name type="scientific">Natronogracilivirga saccharolytica</name>
    <dbReference type="NCBI Taxonomy" id="2812953"/>
    <lineage>
        <taxon>Bacteria</taxon>
        <taxon>Pseudomonadati</taxon>
        <taxon>Balneolota</taxon>
        <taxon>Balneolia</taxon>
        <taxon>Balneolales</taxon>
        <taxon>Cyclonatronaceae</taxon>
        <taxon>Natronogracilivirga</taxon>
    </lineage>
</organism>
<evidence type="ECO:0000256" key="1">
    <source>
        <dbReference type="ARBA" id="ARBA00001478"/>
    </source>
</evidence>
<dbReference type="PANTHER" id="PTHR45825">
    <property type="entry name" value="GRANULE-BOUND STARCH SYNTHASE 1, CHLOROPLASTIC/AMYLOPLASTIC"/>
    <property type="match status" value="1"/>
</dbReference>
<comment type="catalytic activity">
    <reaction evidence="1 8">
        <text>[(1-&gt;4)-alpha-D-glucosyl](n) + ADP-alpha-D-glucose = [(1-&gt;4)-alpha-D-glucosyl](n+1) + ADP + H(+)</text>
        <dbReference type="Rhea" id="RHEA:18189"/>
        <dbReference type="Rhea" id="RHEA-COMP:9584"/>
        <dbReference type="Rhea" id="RHEA-COMP:9587"/>
        <dbReference type="ChEBI" id="CHEBI:15378"/>
        <dbReference type="ChEBI" id="CHEBI:15444"/>
        <dbReference type="ChEBI" id="CHEBI:57498"/>
        <dbReference type="ChEBI" id="CHEBI:456216"/>
        <dbReference type="EC" id="2.4.1.21"/>
    </reaction>
</comment>
<evidence type="ECO:0000256" key="8">
    <source>
        <dbReference type="HAMAP-Rule" id="MF_00484"/>
    </source>
</evidence>
<dbReference type="Pfam" id="PF08323">
    <property type="entry name" value="Glyco_transf_5"/>
    <property type="match status" value="1"/>
</dbReference>
<dbReference type="CDD" id="cd03791">
    <property type="entry name" value="GT5_Glycogen_synthase_DULL1-like"/>
    <property type="match status" value="1"/>
</dbReference>
<dbReference type="RefSeq" id="WP_210511349.1">
    <property type="nucleotide sequence ID" value="NZ_JAFIDN010000004.1"/>
</dbReference>
<dbReference type="HAMAP" id="MF_00484">
    <property type="entry name" value="Glycogen_synth"/>
    <property type="match status" value="1"/>
</dbReference>
<feature type="binding site" evidence="8">
    <location>
        <position position="15"/>
    </location>
    <ligand>
        <name>ADP-alpha-D-glucose</name>
        <dbReference type="ChEBI" id="CHEBI:57498"/>
    </ligand>
</feature>
<evidence type="ECO:0000256" key="6">
    <source>
        <dbReference type="ARBA" id="ARBA00022679"/>
    </source>
</evidence>
<dbReference type="Proteomes" id="UP000673975">
    <property type="component" value="Unassembled WGS sequence"/>
</dbReference>
<keyword evidence="7 8" id="KW-0320">Glycogen biosynthesis</keyword>
<evidence type="ECO:0000313" key="12">
    <source>
        <dbReference type="Proteomes" id="UP000673975"/>
    </source>
</evidence>
<protein>
    <recommendedName>
        <fullName evidence="8">Glycogen synthase</fullName>
        <ecNumber evidence="8">2.4.1.21</ecNumber>
    </recommendedName>
    <alternativeName>
        <fullName evidence="8">Starch [bacterial glycogen] synthase</fullName>
    </alternativeName>
</protein>
<comment type="pathway">
    <text evidence="3 8">Glycan biosynthesis; glycogen biosynthesis.</text>
</comment>
<dbReference type="Gene3D" id="3.40.50.2000">
    <property type="entry name" value="Glycogen Phosphorylase B"/>
    <property type="match status" value="2"/>
</dbReference>
<comment type="function">
    <text evidence="2 8">Synthesizes alpha-1,4-glucan chains using ADP-glucose.</text>
</comment>
<dbReference type="Pfam" id="PF00534">
    <property type="entry name" value="Glycos_transf_1"/>
    <property type="match status" value="1"/>
</dbReference>
<feature type="domain" description="Glycosyl transferase family 1" evidence="9">
    <location>
        <begin position="291"/>
        <end position="419"/>
    </location>
</feature>
<feature type="domain" description="Starch synthase catalytic" evidence="10">
    <location>
        <begin position="2"/>
        <end position="238"/>
    </location>
</feature>
<evidence type="ECO:0000313" key="11">
    <source>
        <dbReference type="EMBL" id="MBP3192451.1"/>
    </source>
</evidence>
<comment type="similarity">
    <text evidence="4 8">Belongs to the glycosyltransferase 1 family. Bacterial/plant glycogen synthase subfamily.</text>
</comment>
<evidence type="ECO:0000259" key="10">
    <source>
        <dbReference type="Pfam" id="PF08323"/>
    </source>
</evidence>
<reference evidence="11" key="1">
    <citation type="submission" date="2021-02" db="EMBL/GenBank/DDBJ databases">
        <title>Natronogracilivirga saccharolytica gen. nov. sp. nov. a new anaerobic, haloalkiliphilic carbohydrate-fermenting bacterium from soda lake and proposing of Cyclonatronumiaceae fam. nov. in the phylum Balneolaeota.</title>
        <authorList>
            <person name="Zhilina T.N."/>
            <person name="Sorokin D.Y."/>
            <person name="Zavarzina D.G."/>
            <person name="Toshchakov S.V."/>
            <person name="Kublanov I.V."/>
        </authorList>
    </citation>
    <scope>NUCLEOTIDE SEQUENCE</scope>
    <source>
        <strain evidence="11">Z-1702</strain>
    </source>
</reference>